<keyword evidence="5" id="KW-0732">Signal</keyword>
<feature type="chain" id="PRO_5046654974" evidence="5">
    <location>
        <begin position="19"/>
        <end position="162"/>
    </location>
</feature>
<reference evidence="6 7" key="1">
    <citation type="submission" date="2021-05" db="EMBL/GenBank/DDBJ databases">
        <authorList>
            <person name="Zahm M."/>
            <person name="Klopp C."/>
            <person name="Cabau C."/>
            <person name="Kuhl H."/>
            <person name="Suciu R."/>
            <person name="Ciorpac M."/>
            <person name="Holostenco D."/>
            <person name="Gessner J."/>
            <person name="Wuertz S."/>
            <person name="Hohne C."/>
            <person name="Stock M."/>
            <person name="Gislard M."/>
            <person name="Lluch J."/>
            <person name="Milhes M."/>
            <person name="Lampietro C."/>
            <person name="Lopez Roques C."/>
            <person name="Donnadieu C."/>
            <person name="Du K."/>
            <person name="Schartl M."/>
            <person name="Guiguen Y."/>
        </authorList>
    </citation>
    <scope>NUCLEOTIDE SEQUENCE [LARGE SCALE GENOMIC DNA]</scope>
    <source>
        <strain evidence="6">Hh-F2</strain>
        <tissue evidence="6">Blood</tissue>
    </source>
</reference>
<dbReference type="Proteomes" id="UP001369086">
    <property type="component" value="Unassembled WGS sequence"/>
</dbReference>
<dbReference type="PROSITE" id="PS00264">
    <property type="entry name" value="NEUROHYPOPHYS_HORM"/>
    <property type="match status" value="1"/>
</dbReference>
<evidence type="ECO:0000313" key="7">
    <source>
        <dbReference type="Proteomes" id="UP001369086"/>
    </source>
</evidence>
<evidence type="ECO:0000256" key="5">
    <source>
        <dbReference type="SAM" id="SignalP"/>
    </source>
</evidence>
<keyword evidence="3" id="KW-0027">Amidation</keyword>
<keyword evidence="2" id="KW-0165">Cleavage on pair of basic residues</keyword>
<dbReference type="InterPro" id="IPR022423">
    <property type="entry name" value="Neurohypophysial_hormone_CS"/>
</dbReference>
<dbReference type="PRINTS" id="PR00831">
    <property type="entry name" value="NEUROPHYSIN"/>
</dbReference>
<evidence type="ECO:0000256" key="3">
    <source>
        <dbReference type="ARBA" id="ARBA00022815"/>
    </source>
</evidence>
<sequence length="162" mass="17063">MPGASISCFLCLLAVSSACYISNCPIGGKRAVIDSASRKVRAKSLCLCVCVSLCPLACLSTHIHTHVRPLPAASYPPPATVTQHLSPCSSLPAAPCCPPPHLLPTSCLPAEGCRVDWACSEGDAFSSSSSRSEGEAGAQTPREFLLRLLHLVSRQPQRKVPQ</sequence>
<keyword evidence="7" id="KW-1185">Reference proteome</keyword>
<proteinExistence type="inferred from homology"/>
<evidence type="ECO:0000256" key="1">
    <source>
        <dbReference type="ARBA" id="ARBA00007369"/>
    </source>
</evidence>
<protein>
    <submittedName>
        <fullName evidence="6">Oxytocin-neurophysin 1</fullName>
    </submittedName>
</protein>
<evidence type="ECO:0000313" key="6">
    <source>
        <dbReference type="EMBL" id="KAK6492336.1"/>
    </source>
</evidence>
<evidence type="ECO:0000256" key="4">
    <source>
        <dbReference type="ARBA" id="ARBA00023157"/>
    </source>
</evidence>
<keyword evidence="4" id="KW-1015">Disulfide bond</keyword>
<dbReference type="EMBL" id="JAHFZB010000002">
    <property type="protein sequence ID" value="KAK6492336.1"/>
    <property type="molecule type" value="Genomic_DNA"/>
</dbReference>
<name>A0ABR1A5I3_HUSHU</name>
<feature type="signal peptide" evidence="5">
    <location>
        <begin position="1"/>
        <end position="18"/>
    </location>
</feature>
<gene>
    <name evidence="6" type="ORF">HHUSO_G1662</name>
</gene>
<comment type="caution">
    <text evidence="6">The sequence shown here is derived from an EMBL/GenBank/DDBJ whole genome shotgun (WGS) entry which is preliminary data.</text>
</comment>
<accession>A0ABR1A5I3</accession>
<organism evidence="6 7">
    <name type="scientific">Huso huso</name>
    <name type="common">Beluga</name>
    <name type="synonym">Acipenser huso</name>
    <dbReference type="NCBI Taxonomy" id="61971"/>
    <lineage>
        <taxon>Eukaryota</taxon>
        <taxon>Metazoa</taxon>
        <taxon>Chordata</taxon>
        <taxon>Craniata</taxon>
        <taxon>Vertebrata</taxon>
        <taxon>Euteleostomi</taxon>
        <taxon>Actinopterygii</taxon>
        <taxon>Chondrostei</taxon>
        <taxon>Acipenseriformes</taxon>
        <taxon>Acipenseridae</taxon>
        <taxon>Huso</taxon>
    </lineage>
</organism>
<dbReference type="InterPro" id="IPR000981">
    <property type="entry name" value="Neurhyp_horm"/>
</dbReference>
<comment type="similarity">
    <text evidence="1">Belongs to the vasopressin/oxytocin family.</text>
</comment>
<evidence type="ECO:0000256" key="2">
    <source>
        <dbReference type="ARBA" id="ARBA00022685"/>
    </source>
</evidence>